<dbReference type="InterPro" id="IPR036291">
    <property type="entry name" value="NAD(P)-bd_dom_sf"/>
</dbReference>
<protein>
    <submittedName>
        <fullName evidence="2">NAD(P)-dependent alcohol dehydrogenase</fullName>
    </submittedName>
</protein>
<dbReference type="Pfam" id="PF08240">
    <property type="entry name" value="ADH_N"/>
    <property type="match status" value="1"/>
</dbReference>
<dbReference type="SUPFAM" id="SSF51735">
    <property type="entry name" value="NAD(P)-binding Rossmann-fold domains"/>
    <property type="match status" value="1"/>
</dbReference>
<accession>A0ABP5E9R0</accession>
<dbReference type="Pfam" id="PF13602">
    <property type="entry name" value="ADH_zinc_N_2"/>
    <property type="match status" value="1"/>
</dbReference>
<dbReference type="Gene3D" id="3.90.180.10">
    <property type="entry name" value="Medium-chain alcohol dehydrogenases, catalytic domain"/>
    <property type="match status" value="1"/>
</dbReference>
<dbReference type="PANTHER" id="PTHR11695:SF294">
    <property type="entry name" value="RETICULON-4-INTERACTING PROTEIN 1, MITOCHONDRIAL"/>
    <property type="match status" value="1"/>
</dbReference>
<evidence type="ECO:0000313" key="2">
    <source>
        <dbReference type="EMBL" id="GAA1993858.1"/>
    </source>
</evidence>
<dbReference type="InterPro" id="IPR050700">
    <property type="entry name" value="YIM1/Zinc_Alcohol_DH_Fams"/>
</dbReference>
<feature type="domain" description="Enoyl reductase (ER)" evidence="1">
    <location>
        <begin position="24"/>
        <end position="334"/>
    </location>
</feature>
<dbReference type="SMART" id="SM00829">
    <property type="entry name" value="PKS_ER"/>
    <property type="match status" value="1"/>
</dbReference>
<gene>
    <name evidence="2" type="ORF">GCM10009777_31840</name>
</gene>
<dbReference type="SUPFAM" id="SSF50129">
    <property type="entry name" value="GroES-like"/>
    <property type="match status" value="1"/>
</dbReference>
<dbReference type="Gene3D" id="3.40.50.720">
    <property type="entry name" value="NAD(P)-binding Rossmann-like Domain"/>
    <property type="match status" value="1"/>
</dbReference>
<dbReference type="CDD" id="cd08267">
    <property type="entry name" value="MDR1"/>
    <property type="match status" value="1"/>
</dbReference>
<dbReference type="EMBL" id="BAAAOH010000001">
    <property type="protein sequence ID" value="GAA1993858.1"/>
    <property type="molecule type" value="Genomic_DNA"/>
</dbReference>
<sequence>MTRDTMGSATTVTMMTAAVARRFGPPQVVAVERVPRPVPAHDEVLIRLRASTVSIADHRLRAKDLPRGLGLLAVVALGVFRPRHAILGMDGAGVIEAVGADVTGFTPGDEVIVMQGPRMGCHAEYVTVKANGCIAPKPAGMSFEDAAALVFGGYTAISFLDRVELGPGTDILVNGASGAVGTAVVQLASQAGARVTGVCSQGNADLVRSLGAHRVIDYATEDFAAGDERYDVIVECVGNAPFSRSRRVMKPGAALLLVISDLPGMLGERIQSRRSGKLVTHTGSMFGAPVMAEIVRHAEAGDLRPVVDRTYDLADIVEAHRYVDTGRKRGSVVVRIGGESAGD</sequence>
<keyword evidence="3" id="KW-1185">Reference proteome</keyword>
<proteinExistence type="predicted"/>
<dbReference type="InterPro" id="IPR011032">
    <property type="entry name" value="GroES-like_sf"/>
</dbReference>
<comment type="caution">
    <text evidence="2">The sequence shown here is derived from an EMBL/GenBank/DDBJ whole genome shotgun (WGS) entry which is preliminary data.</text>
</comment>
<evidence type="ECO:0000313" key="3">
    <source>
        <dbReference type="Proteomes" id="UP001500326"/>
    </source>
</evidence>
<dbReference type="InterPro" id="IPR013154">
    <property type="entry name" value="ADH-like_N"/>
</dbReference>
<name>A0ABP5E9R0_9MICO</name>
<evidence type="ECO:0000259" key="1">
    <source>
        <dbReference type="SMART" id="SM00829"/>
    </source>
</evidence>
<reference evidence="3" key="1">
    <citation type="journal article" date="2019" name="Int. J. Syst. Evol. Microbiol.">
        <title>The Global Catalogue of Microorganisms (GCM) 10K type strain sequencing project: providing services to taxonomists for standard genome sequencing and annotation.</title>
        <authorList>
            <consortium name="The Broad Institute Genomics Platform"/>
            <consortium name="The Broad Institute Genome Sequencing Center for Infectious Disease"/>
            <person name="Wu L."/>
            <person name="Ma J."/>
        </authorList>
    </citation>
    <scope>NUCLEOTIDE SEQUENCE [LARGE SCALE GENOMIC DNA]</scope>
    <source>
        <strain evidence="3">JCM 14902</strain>
    </source>
</reference>
<organism evidence="2 3">
    <name type="scientific">Microbacterium pumilum</name>
    <dbReference type="NCBI Taxonomy" id="344165"/>
    <lineage>
        <taxon>Bacteria</taxon>
        <taxon>Bacillati</taxon>
        <taxon>Actinomycetota</taxon>
        <taxon>Actinomycetes</taxon>
        <taxon>Micrococcales</taxon>
        <taxon>Microbacteriaceae</taxon>
        <taxon>Microbacterium</taxon>
    </lineage>
</organism>
<dbReference type="RefSeq" id="WP_344064453.1">
    <property type="nucleotide sequence ID" value="NZ_BAAAOH010000001.1"/>
</dbReference>
<dbReference type="InterPro" id="IPR020843">
    <property type="entry name" value="ER"/>
</dbReference>
<dbReference type="PANTHER" id="PTHR11695">
    <property type="entry name" value="ALCOHOL DEHYDROGENASE RELATED"/>
    <property type="match status" value="1"/>
</dbReference>
<dbReference type="Proteomes" id="UP001500326">
    <property type="component" value="Unassembled WGS sequence"/>
</dbReference>